<dbReference type="EMBL" id="PSKQ01000019">
    <property type="protein sequence ID" value="MBE8721154.1"/>
    <property type="molecule type" value="Genomic_DNA"/>
</dbReference>
<comment type="similarity">
    <text evidence="8">Belongs to the TonB-dependent receptor family.</text>
</comment>
<feature type="domain" description="TonB-dependent receptor plug" evidence="9">
    <location>
        <begin position="133"/>
        <end position="236"/>
    </location>
</feature>
<dbReference type="Gene3D" id="2.170.130.10">
    <property type="entry name" value="TonB-dependent receptor, plug domain"/>
    <property type="match status" value="1"/>
</dbReference>
<keyword evidence="5" id="KW-0732">Signal</keyword>
<dbReference type="SUPFAM" id="SSF49464">
    <property type="entry name" value="Carboxypeptidase regulatory domain-like"/>
    <property type="match status" value="1"/>
</dbReference>
<dbReference type="InterPro" id="IPR008969">
    <property type="entry name" value="CarboxyPept-like_regulatory"/>
</dbReference>
<dbReference type="Gene3D" id="2.60.40.1120">
    <property type="entry name" value="Carboxypeptidase-like, regulatory domain"/>
    <property type="match status" value="1"/>
</dbReference>
<evidence type="ECO:0000256" key="3">
    <source>
        <dbReference type="ARBA" id="ARBA00022452"/>
    </source>
</evidence>
<keyword evidence="4 8" id="KW-0812">Transmembrane</keyword>
<keyword evidence="11" id="KW-1185">Reference proteome</keyword>
<evidence type="ECO:0000313" key="11">
    <source>
        <dbReference type="Proteomes" id="UP000618319"/>
    </source>
</evidence>
<organism evidence="10 11">
    <name type="scientific">Sphingobacterium pedocola</name>
    <dbReference type="NCBI Taxonomy" id="2082722"/>
    <lineage>
        <taxon>Bacteria</taxon>
        <taxon>Pseudomonadati</taxon>
        <taxon>Bacteroidota</taxon>
        <taxon>Sphingobacteriia</taxon>
        <taxon>Sphingobacteriales</taxon>
        <taxon>Sphingobacteriaceae</taxon>
        <taxon>Sphingobacterium</taxon>
    </lineage>
</organism>
<dbReference type="Proteomes" id="UP000618319">
    <property type="component" value="Unassembled WGS sequence"/>
</dbReference>
<evidence type="ECO:0000256" key="6">
    <source>
        <dbReference type="ARBA" id="ARBA00023136"/>
    </source>
</evidence>
<keyword evidence="6 8" id="KW-0472">Membrane</keyword>
<protein>
    <submittedName>
        <fullName evidence="10">Energy transducer TonB</fullName>
    </submittedName>
</protein>
<evidence type="ECO:0000256" key="4">
    <source>
        <dbReference type="ARBA" id="ARBA00022692"/>
    </source>
</evidence>
<proteinExistence type="inferred from homology"/>
<evidence type="ECO:0000256" key="1">
    <source>
        <dbReference type="ARBA" id="ARBA00004571"/>
    </source>
</evidence>
<keyword evidence="2 8" id="KW-0813">Transport</keyword>
<accession>A0ABR9T725</accession>
<name>A0ABR9T725_9SPHI</name>
<dbReference type="PANTHER" id="PTHR30069">
    <property type="entry name" value="TONB-DEPENDENT OUTER MEMBRANE RECEPTOR"/>
    <property type="match status" value="1"/>
</dbReference>
<dbReference type="Pfam" id="PF07715">
    <property type="entry name" value="Plug"/>
    <property type="match status" value="1"/>
</dbReference>
<dbReference type="RefSeq" id="WP_196938382.1">
    <property type="nucleotide sequence ID" value="NZ_MU158689.1"/>
</dbReference>
<comment type="subcellular location">
    <subcellularLocation>
        <location evidence="1 8">Cell outer membrane</location>
        <topology evidence="1 8">Multi-pass membrane protein</topology>
    </subcellularLocation>
</comment>
<evidence type="ECO:0000313" key="10">
    <source>
        <dbReference type="EMBL" id="MBE8721154.1"/>
    </source>
</evidence>
<dbReference type="InterPro" id="IPR036942">
    <property type="entry name" value="Beta-barrel_TonB_sf"/>
</dbReference>
<sequence>MVAFFRNKGFRISLIFLLAMILLQGQGQTQRQQYVITARVVDTDNIPVEGVTVKIAGTAQSTRTDQAGVFLLPVPNTGNYSIALSSMGFEIQRQEIKAQQPGQINTDLIILSRNARQMDEVAVAGRSETRQLKEQGFAVNAIDTRRLANTTADLNQVLNRSTGVKVREQGGMGSDFEFSVNGLSGSAVKFFMDGVPLDIMGSAMSLNNIPVNLADRIEVYKGVAPIELGSDALGGAVNIVTNKSLANYLDISHSYGSFQSNQSALNTQYVHHPTGLVFKASGFFNYSKNNYLMRDVEAVENNAFVLRDLPRFNDRYRSLMGRFEVGVVNKSWADALFIGVGYTDFDKQVQTGVRQSIVYGNVSRDGNAKAASLRYSKTGLLADKLDLSLFANYSRDYSVVADTVLRNYRWDGSYTEGNSETGTFGLATVKRPRIFTRTNANYRLSDRHKLSLNYTLDQIENNAYNAYYAENDDMPGKLGKHIVGLAYQHEWFGRWTNTFMAKYYGLSTEKRQYDYGVQGMVNVSDYNSYYGYAIASVYKWTPHAGIKASYENTYRLQDVNEMFGDGFQIFNNLDLKPEASNNMNLGLYYGLQSGKHDWFVEALGTYRNVKDFISPNQYANNMIQYQNLTNSLVRGVEGEVRYGYGNWLSAMVNLTYQQAIDNTKYLNNDPSNGISSTYESEIPNRPWLFGNFDLGITKQGWPNHDSRLQLNLMTHFTQWYYRSWANISTENSTEIIPKQLIHSAIVSYATPGGKYNISFECRNLTNELTFDNFRLQRPGRACYVKLRYLLIQNN</sequence>
<keyword evidence="3 8" id="KW-1134">Transmembrane beta strand</keyword>
<gene>
    <name evidence="10" type="ORF">C4F40_10505</name>
</gene>
<evidence type="ECO:0000256" key="2">
    <source>
        <dbReference type="ARBA" id="ARBA00022448"/>
    </source>
</evidence>
<dbReference type="PROSITE" id="PS52016">
    <property type="entry name" value="TONB_DEPENDENT_REC_3"/>
    <property type="match status" value="1"/>
</dbReference>
<reference evidence="10 11" key="1">
    <citation type="submission" date="2018-02" db="EMBL/GenBank/DDBJ databases">
        <title>Sphingobacterium KA21.</title>
        <authorList>
            <person name="Vasarhelyi B.M."/>
            <person name="Deshmukh S."/>
            <person name="Balint B."/>
            <person name="Kukolya J."/>
        </authorList>
    </citation>
    <scope>NUCLEOTIDE SEQUENCE [LARGE SCALE GENOMIC DNA]</scope>
    <source>
        <strain evidence="10 11">Ka21</strain>
    </source>
</reference>
<keyword evidence="7 8" id="KW-0998">Cell outer membrane</keyword>
<evidence type="ECO:0000256" key="8">
    <source>
        <dbReference type="PROSITE-ProRule" id="PRU01360"/>
    </source>
</evidence>
<dbReference type="InterPro" id="IPR012910">
    <property type="entry name" value="Plug_dom"/>
</dbReference>
<dbReference type="InterPro" id="IPR037066">
    <property type="entry name" value="Plug_dom_sf"/>
</dbReference>
<evidence type="ECO:0000256" key="7">
    <source>
        <dbReference type="ARBA" id="ARBA00023237"/>
    </source>
</evidence>
<dbReference type="PANTHER" id="PTHR30069:SF29">
    <property type="entry name" value="HEMOGLOBIN AND HEMOGLOBIN-HAPTOGLOBIN-BINDING PROTEIN 1-RELATED"/>
    <property type="match status" value="1"/>
</dbReference>
<evidence type="ECO:0000256" key="5">
    <source>
        <dbReference type="ARBA" id="ARBA00022729"/>
    </source>
</evidence>
<evidence type="ECO:0000259" key="9">
    <source>
        <dbReference type="Pfam" id="PF07715"/>
    </source>
</evidence>
<dbReference type="SUPFAM" id="SSF56935">
    <property type="entry name" value="Porins"/>
    <property type="match status" value="1"/>
</dbReference>
<dbReference type="Pfam" id="PF13715">
    <property type="entry name" value="CarbopepD_reg_2"/>
    <property type="match status" value="1"/>
</dbReference>
<comment type="caution">
    <text evidence="10">The sequence shown here is derived from an EMBL/GenBank/DDBJ whole genome shotgun (WGS) entry which is preliminary data.</text>
</comment>
<dbReference type="Gene3D" id="2.40.170.20">
    <property type="entry name" value="TonB-dependent receptor, beta-barrel domain"/>
    <property type="match status" value="1"/>
</dbReference>
<dbReference type="InterPro" id="IPR039426">
    <property type="entry name" value="TonB-dep_rcpt-like"/>
</dbReference>